<dbReference type="SUPFAM" id="SSF54791">
    <property type="entry name" value="Eukaryotic type KH-domain (KH-domain type I)"/>
    <property type="match status" value="2"/>
</dbReference>
<dbReference type="InterPro" id="IPR040472">
    <property type="entry name" value="FMRP_KH0"/>
</dbReference>
<dbReference type="Proteomes" id="UP000472260">
    <property type="component" value="Unassembled WGS sequence"/>
</dbReference>
<keyword evidence="5" id="KW-0677">Repeat</keyword>
<evidence type="ECO:0000313" key="10">
    <source>
        <dbReference type="Ensembl" id="ENSSANP00000100314.1"/>
    </source>
</evidence>
<dbReference type="GO" id="GO:0048170">
    <property type="term" value="P:positive regulation of long-term neuronal synaptic plasticity"/>
    <property type="evidence" value="ECO:0007669"/>
    <property type="project" value="TreeGrafter"/>
</dbReference>
<dbReference type="CDD" id="cd22510">
    <property type="entry name" value="KH_I_FXR1_rpt3"/>
    <property type="match status" value="1"/>
</dbReference>
<dbReference type="PANTHER" id="PTHR10603:SF6">
    <property type="entry name" value="RNA-BINDING PROTEIN FXR1"/>
    <property type="match status" value="1"/>
</dbReference>
<accession>A0A671SW99</accession>
<feature type="compositionally biased region" description="Polar residues" evidence="8">
    <location>
        <begin position="411"/>
        <end position="423"/>
    </location>
</feature>
<evidence type="ECO:0000256" key="6">
    <source>
        <dbReference type="ARBA" id="ARBA00022884"/>
    </source>
</evidence>
<evidence type="ECO:0000256" key="8">
    <source>
        <dbReference type="SAM" id="MobiDB-lite"/>
    </source>
</evidence>
<proteinExistence type="inferred from homology"/>
<comment type="similarity">
    <text evidence="2">Belongs to the FMR1 family.</text>
</comment>
<feature type="compositionally biased region" description="Basic and acidic residues" evidence="8">
    <location>
        <begin position="376"/>
        <end position="389"/>
    </location>
</feature>
<dbReference type="Gene3D" id="3.30.1370.10">
    <property type="entry name" value="K Homology domain, type 1"/>
    <property type="match status" value="2"/>
</dbReference>
<dbReference type="FunFam" id="2.30.30.140:FF:000002">
    <property type="entry name" value="Fragile X mental retardation 1, isoform CRA_e"/>
    <property type="match status" value="1"/>
</dbReference>
<dbReference type="FunFam" id="2.30.30.140:FF:000001">
    <property type="entry name" value="Fragile X mental retardation 1, isoform CRA_e"/>
    <property type="match status" value="1"/>
</dbReference>
<keyword evidence="3" id="KW-0963">Cytoplasm</keyword>
<reference evidence="10" key="2">
    <citation type="submission" date="2025-09" db="UniProtKB">
        <authorList>
            <consortium name="Ensembl"/>
        </authorList>
    </citation>
    <scope>IDENTIFICATION</scope>
</reference>
<dbReference type="GO" id="GO:0043005">
    <property type="term" value="C:neuron projection"/>
    <property type="evidence" value="ECO:0007669"/>
    <property type="project" value="TreeGrafter"/>
</dbReference>
<feature type="region of interest" description="Disordered" evidence="8">
    <location>
        <begin position="371"/>
        <end position="602"/>
    </location>
</feature>
<dbReference type="GO" id="GO:0007517">
    <property type="term" value="P:muscle organ development"/>
    <property type="evidence" value="ECO:0007669"/>
    <property type="project" value="UniProtKB-KW"/>
</dbReference>
<evidence type="ECO:0000256" key="1">
    <source>
        <dbReference type="ARBA" id="ARBA00004331"/>
    </source>
</evidence>
<dbReference type="InterPro" id="IPR022034">
    <property type="entry name" value="FMR1-like_C_core"/>
</dbReference>
<dbReference type="InterPro" id="IPR032172">
    <property type="entry name" value="FXR1_C1"/>
</dbReference>
<evidence type="ECO:0000259" key="9">
    <source>
        <dbReference type="PROSITE" id="PS51641"/>
    </source>
</evidence>
<dbReference type="Pfam" id="PF16096">
    <property type="entry name" value="FXR_C1"/>
    <property type="match status" value="1"/>
</dbReference>
<dbReference type="GO" id="GO:0043488">
    <property type="term" value="P:regulation of mRNA stability"/>
    <property type="evidence" value="ECO:0007669"/>
    <property type="project" value="TreeGrafter"/>
</dbReference>
<dbReference type="Pfam" id="PF18336">
    <property type="entry name" value="Tudor_FRX1"/>
    <property type="match status" value="1"/>
</dbReference>
<dbReference type="SMART" id="SM00322">
    <property type="entry name" value="KH"/>
    <property type="match status" value="2"/>
</dbReference>
<dbReference type="Pfam" id="PF17904">
    <property type="entry name" value="KH_9"/>
    <property type="match status" value="1"/>
</dbReference>
<dbReference type="GO" id="GO:0045727">
    <property type="term" value="P:positive regulation of translation"/>
    <property type="evidence" value="ECO:0007669"/>
    <property type="project" value="TreeGrafter"/>
</dbReference>
<dbReference type="InterPro" id="IPR041560">
    <property type="entry name" value="Tudor_FRM1"/>
</dbReference>
<dbReference type="InterPro" id="IPR036612">
    <property type="entry name" value="KH_dom_type_1_sf"/>
</dbReference>
<dbReference type="Pfam" id="PF00013">
    <property type="entry name" value="KH_1"/>
    <property type="match status" value="2"/>
</dbReference>
<dbReference type="InterPro" id="IPR004088">
    <property type="entry name" value="KH_dom_type_1"/>
</dbReference>
<protein>
    <submittedName>
        <fullName evidence="10">Fragile X mental retardation syndrome-related protein 1-like</fullName>
    </submittedName>
</protein>
<evidence type="ECO:0000256" key="7">
    <source>
        <dbReference type="PROSITE-ProRule" id="PRU00117"/>
    </source>
</evidence>
<feature type="compositionally biased region" description="Basic and acidic residues" evidence="8">
    <location>
        <begin position="575"/>
        <end position="591"/>
    </location>
</feature>
<gene>
    <name evidence="10" type="primary">LOC107698037</name>
</gene>
<dbReference type="InterPro" id="IPR004087">
    <property type="entry name" value="KH_dom"/>
</dbReference>
<keyword evidence="4" id="KW-0517">Myogenesis</keyword>
<dbReference type="InterPro" id="IPR047427">
    <property type="entry name" value="Tudor_Agenet_FXR1_rpt2"/>
</dbReference>
<dbReference type="GO" id="GO:0051028">
    <property type="term" value="P:mRNA transport"/>
    <property type="evidence" value="ECO:0007669"/>
    <property type="project" value="TreeGrafter"/>
</dbReference>
<dbReference type="InterPro" id="IPR040148">
    <property type="entry name" value="FMR1"/>
</dbReference>
<evidence type="ECO:0000256" key="5">
    <source>
        <dbReference type="ARBA" id="ARBA00022737"/>
    </source>
</evidence>
<dbReference type="InterPro" id="IPR008395">
    <property type="entry name" value="Agenet-like_dom"/>
</dbReference>
<name>A0A671SW99_9TELE</name>
<dbReference type="GO" id="GO:0098793">
    <property type="term" value="C:presynapse"/>
    <property type="evidence" value="ECO:0007669"/>
    <property type="project" value="GOC"/>
</dbReference>
<reference evidence="10" key="1">
    <citation type="submission" date="2025-08" db="UniProtKB">
        <authorList>
            <consortium name="Ensembl"/>
        </authorList>
    </citation>
    <scope>IDENTIFICATION</scope>
</reference>
<dbReference type="Pfam" id="PF05641">
    <property type="entry name" value="Agenet"/>
    <property type="match status" value="1"/>
</dbReference>
<dbReference type="FunFam" id="3.30.1370.10:FF:000017">
    <property type="entry name" value="Fragile X mental retardation syndrome-related protein 1"/>
    <property type="match status" value="1"/>
</dbReference>
<dbReference type="Ensembl" id="ENSSANT00000106492.1">
    <property type="protein sequence ID" value="ENSSANP00000100314.1"/>
    <property type="gene ID" value="ENSSANG00000048592.1"/>
</dbReference>
<dbReference type="FunFam" id="3.30.1370.10:FF:000004">
    <property type="entry name" value="Fragile X mental retardation 1, isoform CRA_e"/>
    <property type="match status" value="1"/>
</dbReference>
<evidence type="ECO:0000256" key="2">
    <source>
        <dbReference type="ARBA" id="ARBA00006633"/>
    </source>
</evidence>
<evidence type="ECO:0000313" key="11">
    <source>
        <dbReference type="Proteomes" id="UP000472260"/>
    </source>
</evidence>
<feature type="domain" description="Agenet-like" evidence="9">
    <location>
        <begin position="4"/>
        <end position="50"/>
    </location>
</feature>
<dbReference type="GO" id="GO:0005634">
    <property type="term" value="C:nucleus"/>
    <property type="evidence" value="ECO:0007669"/>
    <property type="project" value="TreeGrafter"/>
</dbReference>
<dbReference type="GO" id="GO:0010494">
    <property type="term" value="C:cytoplasmic stress granule"/>
    <property type="evidence" value="ECO:0007669"/>
    <property type="project" value="TreeGrafter"/>
</dbReference>
<dbReference type="GO" id="GO:0099577">
    <property type="term" value="P:regulation of translation at presynapse, modulating synaptic transmission"/>
    <property type="evidence" value="ECO:0007669"/>
    <property type="project" value="TreeGrafter"/>
</dbReference>
<dbReference type="PANTHER" id="PTHR10603">
    <property type="entry name" value="FRAGILE X MENTAL RETARDATION SYNDROME-RELATED PROTEIN"/>
    <property type="match status" value="1"/>
</dbReference>
<comment type="subcellular location">
    <subcellularLocation>
        <location evidence="1">Cytoplasm</location>
        <location evidence="1">Cytoplasmic ribonucleoprotein granule</location>
    </subcellularLocation>
</comment>
<feature type="compositionally biased region" description="Acidic residues" evidence="8">
    <location>
        <begin position="486"/>
        <end position="498"/>
    </location>
</feature>
<dbReference type="Pfam" id="PF12235">
    <property type="entry name" value="FXMRP1_C_core"/>
    <property type="match status" value="1"/>
</dbReference>
<dbReference type="GO" id="GO:0003730">
    <property type="term" value="F:mRNA 3'-UTR binding"/>
    <property type="evidence" value="ECO:0007669"/>
    <property type="project" value="TreeGrafter"/>
</dbReference>
<dbReference type="Gene3D" id="2.30.30.140">
    <property type="match status" value="2"/>
</dbReference>
<organism evidence="10 11">
    <name type="scientific">Sinocyclocheilus anshuiensis</name>
    <dbReference type="NCBI Taxonomy" id="1608454"/>
    <lineage>
        <taxon>Eukaryota</taxon>
        <taxon>Metazoa</taxon>
        <taxon>Chordata</taxon>
        <taxon>Craniata</taxon>
        <taxon>Vertebrata</taxon>
        <taxon>Euteleostomi</taxon>
        <taxon>Actinopterygii</taxon>
        <taxon>Neopterygii</taxon>
        <taxon>Teleostei</taxon>
        <taxon>Ostariophysi</taxon>
        <taxon>Cypriniformes</taxon>
        <taxon>Cyprinidae</taxon>
        <taxon>Cyprininae</taxon>
        <taxon>Sinocyclocheilus</taxon>
    </lineage>
</organism>
<dbReference type="CDD" id="cd20475">
    <property type="entry name" value="Tudor_Agenet_FXR1_rpt2"/>
    <property type="match status" value="1"/>
</dbReference>
<dbReference type="GO" id="GO:0045182">
    <property type="term" value="F:translation regulator activity"/>
    <property type="evidence" value="ECO:0007669"/>
    <property type="project" value="TreeGrafter"/>
</dbReference>
<keyword evidence="6 7" id="KW-0694">RNA-binding</keyword>
<keyword evidence="11" id="KW-1185">Reference proteome</keyword>
<dbReference type="AlphaFoldDB" id="A0A671SW99"/>
<feature type="domain" description="Agenet-like" evidence="9">
    <location>
        <begin position="63"/>
        <end position="115"/>
    </location>
</feature>
<dbReference type="InterPro" id="IPR047496">
    <property type="entry name" value="KH_I_FXR1_rpt3"/>
</dbReference>
<evidence type="ECO:0000256" key="4">
    <source>
        <dbReference type="ARBA" id="ARBA00022541"/>
    </source>
</evidence>
<sequence length="602" mass="67390">MEELTVEVRGSNGAYYKGFVKDVHDDSLSVSFENNWQPERQAPFSDVRLPPPADGKKEITEGEEVEIYSRANEQEPCGWWLAKVCMMKGDFYVIEYAACDATYNEIVTFERLRPVNRNKAVTESTFFKCAVPVPDDLRAACENEQAHKDFKKAVGAIRIVYSPEQSELVVLSMSEATGKRVSLLSDMHLRSIRTKLLLMSRNEEATKHLESTKQLASAFQEEFTVREDLMGLAIGSHGSNIQEARKVPGVTAIELDEETRTFRVYGETAEAVQKARIYLEFLEDSVQIPRNLVGKVIGKNGKVIQEIVDKSGVVRVRIEGDNDNKLPRQEGMVPFTFVGTKESISNVQVLLEYHIAYLNVSIYSTKLERLFPPTRPADKDKRSATEESITHINRSYSGRGRGRRGPAYTSGYGSNSEHSYASETDSERKEELSDWSMAGEEPEHSLRQQRDSRRRAGERRGRGRGPSSSISSVLKDPDGNPYSLLDDTETDQTADTDASESQMNSSRRRRSRRRRTDEDRTVMDGMSESDNTSLSENGLGKHISRRSFTASYSTKSMEFISEHSPAEAVSNGSTKADDQSRAPRASAEKTPKAKPAVVNGVS</sequence>
<feature type="compositionally biased region" description="Basic and acidic residues" evidence="8">
    <location>
        <begin position="441"/>
        <end position="460"/>
    </location>
</feature>
<feature type="compositionally biased region" description="Polar residues" evidence="8">
    <location>
        <begin position="546"/>
        <end position="556"/>
    </location>
</feature>
<dbReference type="PROSITE" id="PS50084">
    <property type="entry name" value="KH_TYPE_1"/>
    <property type="match status" value="2"/>
</dbReference>
<dbReference type="PROSITE" id="PS51641">
    <property type="entry name" value="AGENET_LIKE"/>
    <property type="match status" value="2"/>
</dbReference>
<evidence type="ECO:0000256" key="3">
    <source>
        <dbReference type="ARBA" id="ARBA00022490"/>
    </source>
</evidence>